<evidence type="ECO:0000259" key="2">
    <source>
        <dbReference type="Pfam" id="PF07589"/>
    </source>
</evidence>
<evidence type="ECO:0000313" key="3">
    <source>
        <dbReference type="EMBL" id="QDQ27338.1"/>
    </source>
</evidence>
<dbReference type="OrthoDB" id="7326315at2"/>
<accession>A0A516SH31</accession>
<feature type="chain" id="PRO_5021798676" evidence="1">
    <location>
        <begin position="22"/>
        <end position="195"/>
    </location>
</feature>
<keyword evidence="1" id="KW-0732">Signal</keyword>
<proteinExistence type="predicted"/>
<gene>
    <name evidence="3" type="ORF">FNU76_13710</name>
</gene>
<dbReference type="Pfam" id="PF07589">
    <property type="entry name" value="PEP-CTERM"/>
    <property type="match status" value="1"/>
</dbReference>
<feature type="signal peptide" evidence="1">
    <location>
        <begin position="1"/>
        <end position="21"/>
    </location>
</feature>
<dbReference type="Proteomes" id="UP000317550">
    <property type="component" value="Chromosome"/>
</dbReference>
<organism evidence="3 4">
    <name type="scientific">Chitinimonas arctica</name>
    <dbReference type="NCBI Taxonomy" id="2594795"/>
    <lineage>
        <taxon>Bacteria</taxon>
        <taxon>Pseudomonadati</taxon>
        <taxon>Pseudomonadota</taxon>
        <taxon>Betaproteobacteria</taxon>
        <taxon>Neisseriales</taxon>
        <taxon>Chitinibacteraceae</taxon>
        <taxon>Chitinimonas</taxon>
    </lineage>
</organism>
<sequence>MQFIKAIAAVAIAVAAVNASATVITFDDIGIPGGVNPNSTMTGFVTNGLRFSNNLAVVDVSATSDWASYGPAYSGNYSVVNDYFGDFVITKEHGGTFNFGGTAVKSWDSVPPALAAGTLKAYAGGALLGSISFVNSNQWQFLNANFIGADKVVISAGTALIDNFTINPVPEPETYAMLLAGLGLMGAVARRRNKR</sequence>
<dbReference type="AlphaFoldDB" id="A0A516SH31"/>
<dbReference type="EMBL" id="CP041730">
    <property type="protein sequence ID" value="QDQ27338.1"/>
    <property type="molecule type" value="Genomic_DNA"/>
</dbReference>
<evidence type="ECO:0000256" key="1">
    <source>
        <dbReference type="SAM" id="SignalP"/>
    </source>
</evidence>
<feature type="domain" description="Ice-binding protein C-terminal" evidence="2">
    <location>
        <begin position="168"/>
        <end position="192"/>
    </location>
</feature>
<reference evidence="4" key="1">
    <citation type="submission" date="2019-07" db="EMBL/GenBank/DDBJ databases">
        <title>Chitinimonas sp. nov., isolated from Ny-Alesund, arctica soil.</title>
        <authorList>
            <person name="Xu Q."/>
            <person name="Peng F."/>
        </authorList>
    </citation>
    <scope>NUCLEOTIDE SEQUENCE [LARGE SCALE GENOMIC DNA]</scope>
    <source>
        <strain evidence="4">R3-44</strain>
    </source>
</reference>
<name>A0A516SH31_9NEIS</name>
<dbReference type="InterPro" id="IPR013424">
    <property type="entry name" value="Ice-binding_C"/>
</dbReference>
<protein>
    <submittedName>
        <fullName evidence="3">PEP-CTERM sorting domain-containing protein</fullName>
    </submittedName>
</protein>
<keyword evidence="4" id="KW-1185">Reference proteome</keyword>
<dbReference type="KEGG" id="cari:FNU76_13710"/>
<dbReference type="NCBIfam" id="TIGR02595">
    <property type="entry name" value="PEP_CTERM"/>
    <property type="match status" value="1"/>
</dbReference>
<evidence type="ECO:0000313" key="4">
    <source>
        <dbReference type="Proteomes" id="UP000317550"/>
    </source>
</evidence>